<sequence>MVVHHRAPRVRRGPVPVLAVHRDRGAGRARGTGFVARDAGRAVRPGADGTVTAIRFYKGPGNVGPHSGELWRADGTRIAEGAFTAESAQGWQTLVLDEPVAVTKDAEYIAAYRTTVGRYSYTAGSYAAAFERGPLRVPANGGAYSYDGGFPGDRSAGSYLVDVVFEPDAPVPTAIDRAPADGVLNADPGAPITARFDRAVAAGAQLTVSSPSGPVAGTSALSPDGLELTYTPEAPLAERTRYTATTSGTGGPDATWWFETASADGCPCGLFAGAVPDTASASDGARVELGVGFAPTEDGVVTGVRFYRGAGNAGPHTGTLWDAAGGVLVTVSFSATGDAGWQTALFEQPVEVRAGTSYVASYLAPQGGYAVTSEFFTGAPLAVGPLEAAAFNGRYAYGGGFPQDSYRGSNYFVDVVFERG</sequence>
<dbReference type="Pfam" id="PF13313">
    <property type="entry name" value="DUF4082"/>
    <property type="match status" value="2"/>
</dbReference>
<protein>
    <submittedName>
        <fullName evidence="4">DUF4082 domain-containing protein</fullName>
    </submittedName>
</protein>
<dbReference type="Pfam" id="PF13205">
    <property type="entry name" value="Big_5"/>
    <property type="match status" value="1"/>
</dbReference>
<organism evidence="4 5">
    <name type="scientific">Microbacterium paludicola</name>
    <dbReference type="NCBI Taxonomy" id="300019"/>
    <lineage>
        <taxon>Bacteria</taxon>
        <taxon>Bacillati</taxon>
        <taxon>Actinomycetota</taxon>
        <taxon>Actinomycetes</taxon>
        <taxon>Micrococcales</taxon>
        <taxon>Microbacteriaceae</taxon>
        <taxon>Microbacterium</taxon>
    </lineage>
</organism>
<evidence type="ECO:0000259" key="2">
    <source>
        <dbReference type="Pfam" id="PF13205"/>
    </source>
</evidence>
<dbReference type="Gene3D" id="2.60.40.3710">
    <property type="match status" value="1"/>
</dbReference>
<evidence type="ECO:0000256" key="1">
    <source>
        <dbReference type="ARBA" id="ARBA00022729"/>
    </source>
</evidence>
<dbReference type="AlphaFoldDB" id="A0A4Y9FX62"/>
<proteinExistence type="predicted"/>
<keyword evidence="5" id="KW-1185">Reference proteome</keyword>
<dbReference type="EMBL" id="SPQB01000017">
    <property type="protein sequence ID" value="TFU32867.1"/>
    <property type="molecule type" value="Genomic_DNA"/>
</dbReference>
<dbReference type="InterPro" id="IPR032812">
    <property type="entry name" value="SbsA_Ig"/>
</dbReference>
<keyword evidence="1" id="KW-0732">Signal</keyword>
<name>A0A4Y9FX62_9MICO</name>
<evidence type="ECO:0000313" key="5">
    <source>
        <dbReference type="Proteomes" id="UP000298358"/>
    </source>
</evidence>
<accession>A0A4Y9FX62</accession>
<comment type="caution">
    <text evidence="4">The sequence shown here is derived from an EMBL/GenBank/DDBJ whole genome shotgun (WGS) entry which is preliminary data.</text>
</comment>
<dbReference type="InterPro" id="IPR025141">
    <property type="entry name" value="DUF4082"/>
</dbReference>
<reference evidence="4 5" key="1">
    <citation type="submission" date="2019-03" db="EMBL/GenBank/DDBJ databases">
        <title>Diversity of the mouse oral microbiome.</title>
        <authorList>
            <person name="Joseph S."/>
            <person name="Aduse-Opoku J."/>
            <person name="Curtis M."/>
            <person name="Wade W."/>
            <person name="Hashim A."/>
        </authorList>
    </citation>
    <scope>NUCLEOTIDE SEQUENCE [LARGE SCALE GENOMIC DNA]</scope>
    <source>
        <strain evidence="4 5">P1012</strain>
    </source>
</reference>
<dbReference type="OrthoDB" id="505641at2"/>
<feature type="domain" description="DUF4082" evidence="3">
    <location>
        <begin position="274"/>
        <end position="413"/>
    </location>
</feature>
<feature type="domain" description="SbsA Ig-like" evidence="2">
    <location>
        <begin position="172"/>
        <end position="247"/>
    </location>
</feature>
<evidence type="ECO:0000313" key="4">
    <source>
        <dbReference type="EMBL" id="TFU32867.1"/>
    </source>
</evidence>
<evidence type="ECO:0000259" key="3">
    <source>
        <dbReference type="Pfam" id="PF13313"/>
    </source>
</evidence>
<gene>
    <name evidence="4" type="ORF">E4U02_08510</name>
</gene>
<dbReference type="Proteomes" id="UP000298358">
    <property type="component" value="Unassembled WGS sequence"/>
</dbReference>
<feature type="domain" description="DUF4082" evidence="3">
    <location>
        <begin position="42"/>
        <end position="159"/>
    </location>
</feature>